<evidence type="ECO:0000313" key="3">
    <source>
        <dbReference type="Proteomes" id="UP000547973"/>
    </source>
</evidence>
<organism evidence="2 3">
    <name type="scientific">Demequina lutea</name>
    <dbReference type="NCBI Taxonomy" id="431489"/>
    <lineage>
        <taxon>Bacteria</taxon>
        <taxon>Bacillati</taxon>
        <taxon>Actinomycetota</taxon>
        <taxon>Actinomycetes</taxon>
        <taxon>Micrococcales</taxon>
        <taxon>Demequinaceae</taxon>
        <taxon>Demequina</taxon>
    </lineage>
</organism>
<proteinExistence type="predicted"/>
<protein>
    <submittedName>
        <fullName evidence="2">Uncharacterized protein</fullName>
    </submittedName>
</protein>
<keyword evidence="3" id="KW-1185">Reference proteome</keyword>
<reference evidence="2 3" key="1">
    <citation type="submission" date="2020-07" db="EMBL/GenBank/DDBJ databases">
        <title>Sequencing the genomes of 1000 actinobacteria strains.</title>
        <authorList>
            <person name="Klenk H.-P."/>
        </authorList>
    </citation>
    <scope>NUCLEOTIDE SEQUENCE [LARGE SCALE GENOMIC DNA]</scope>
    <source>
        <strain evidence="2 3">DSM 19970</strain>
    </source>
</reference>
<name>A0A7Y9Z9E1_9MICO</name>
<comment type="caution">
    <text evidence="2">The sequence shown here is derived from an EMBL/GenBank/DDBJ whole genome shotgun (WGS) entry which is preliminary data.</text>
</comment>
<evidence type="ECO:0000313" key="2">
    <source>
        <dbReference type="EMBL" id="NYI41217.1"/>
    </source>
</evidence>
<feature type="transmembrane region" description="Helical" evidence="1">
    <location>
        <begin position="51"/>
        <end position="69"/>
    </location>
</feature>
<dbReference type="AlphaFoldDB" id="A0A7Y9Z9E1"/>
<dbReference type="EMBL" id="JACBZO010000001">
    <property type="protein sequence ID" value="NYI41217.1"/>
    <property type="molecule type" value="Genomic_DNA"/>
</dbReference>
<dbReference type="Proteomes" id="UP000547973">
    <property type="component" value="Unassembled WGS sequence"/>
</dbReference>
<accession>A0A7Y9Z9E1</accession>
<gene>
    <name evidence="2" type="ORF">BKA03_001336</name>
</gene>
<dbReference type="OrthoDB" id="3855530at2"/>
<evidence type="ECO:0000256" key="1">
    <source>
        <dbReference type="SAM" id="Phobius"/>
    </source>
</evidence>
<dbReference type="RefSeq" id="WP_062075022.1">
    <property type="nucleotide sequence ID" value="NZ_BBRC01000005.1"/>
</dbReference>
<keyword evidence="1" id="KW-0812">Transmembrane</keyword>
<keyword evidence="1" id="KW-0472">Membrane</keyword>
<keyword evidence="1" id="KW-1133">Transmembrane helix</keyword>
<sequence length="74" mass="8246">MDPVVLIGLAPLFLVVAADVWVYRDARARANTRREVEASIGPWHIATPETWLGGCAVLFLIFFPMYLVVRSASE</sequence>